<evidence type="ECO:0000313" key="1">
    <source>
        <dbReference type="EMBL" id="RJP17128.1"/>
    </source>
</evidence>
<accession>A0A3A4N5G9</accession>
<evidence type="ECO:0000313" key="2">
    <source>
        <dbReference type="Proteomes" id="UP000265882"/>
    </source>
</evidence>
<proteinExistence type="predicted"/>
<dbReference type="InterPro" id="IPR013783">
    <property type="entry name" value="Ig-like_fold"/>
</dbReference>
<comment type="caution">
    <text evidence="1">The sequence shown here is derived from an EMBL/GenBank/DDBJ whole genome shotgun (WGS) entry which is preliminary data.</text>
</comment>
<dbReference type="EMBL" id="QZKU01000120">
    <property type="protein sequence ID" value="RJP17128.1"/>
    <property type="molecule type" value="Genomic_DNA"/>
</dbReference>
<protein>
    <submittedName>
        <fullName evidence="1">Uncharacterized protein</fullName>
    </submittedName>
</protein>
<sequence length="282" mass="30818">MVAIIVLFSMWYVGLWGSEVTAEPGFFSEKCAGCHTNDSATCDGCHSHGVWQDSSRTTVNLTATTDLDRYQPGQTVSVTFSGGYRYGWIRAILFDENGLEIDRVTGPTGMGDDGTGDPSLQFPVMLSAPAPSEPGFYTWSASWFGSPFDKDNSTVFPHTSQNVLTNEFEVFLPPTDLTQIDLVSPADLAVVTSPPTFTWAADGGANNKFAVDVSASPGFATYYSTYEDLGLMIGTNSWTMPLSVWNKVPVGVQLYWRVRGVDLNHTPRTIITSTGSRRFTRQ</sequence>
<organism evidence="1 2">
    <name type="scientific">Abyssobacteria bacterium (strain SURF_5)</name>
    <dbReference type="NCBI Taxonomy" id="2093360"/>
    <lineage>
        <taxon>Bacteria</taxon>
        <taxon>Pseudomonadati</taxon>
        <taxon>Candidatus Hydrogenedentota</taxon>
        <taxon>Candidatus Abyssobacteria</taxon>
    </lineage>
</organism>
<gene>
    <name evidence="1" type="ORF">C4520_17560</name>
</gene>
<dbReference type="AlphaFoldDB" id="A0A3A4N5G9"/>
<dbReference type="Proteomes" id="UP000265882">
    <property type="component" value="Unassembled WGS sequence"/>
</dbReference>
<reference evidence="1 2" key="1">
    <citation type="journal article" date="2017" name="ISME J.">
        <title>Energy and carbon metabolisms in a deep terrestrial subsurface fluid microbial community.</title>
        <authorList>
            <person name="Momper L."/>
            <person name="Jungbluth S.P."/>
            <person name="Lee M.D."/>
            <person name="Amend J.P."/>
        </authorList>
    </citation>
    <scope>NUCLEOTIDE SEQUENCE [LARGE SCALE GENOMIC DNA]</scope>
    <source>
        <strain evidence="1">SURF_5</strain>
    </source>
</reference>
<dbReference type="Gene3D" id="2.60.40.10">
    <property type="entry name" value="Immunoglobulins"/>
    <property type="match status" value="1"/>
</dbReference>
<name>A0A3A4N5G9_ABYX5</name>